<dbReference type="InterPro" id="IPR019080">
    <property type="entry name" value="YqaJ_viral_recombinase"/>
</dbReference>
<dbReference type="AlphaFoldDB" id="A0A8B6E1E5"/>
<reference evidence="4" key="1">
    <citation type="submission" date="2018-11" db="EMBL/GenBank/DDBJ databases">
        <authorList>
            <person name="Alioto T."/>
            <person name="Alioto T."/>
        </authorList>
    </citation>
    <scope>NUCLEOTIDE SEQUENCE</scope>
</reference>
<sequence length="552" mass="62218">MDCASMKVTDLKEYLRLRGIGVTNMKRNELVRLCTAVEGLNLPLDPDMCTDRVTNTVAELLKSNGIDNMSSLQGFTKDLSNIPNVSLYDVFNYLLYNTSNYDRRKLKAYKSSEDYRLYFDGYVESLEMTELNSLFIFLAAIKPTQKDKTYLNTSTYDAWIVMDNAGDVKAAYCTCIGGADGGCRHIGATLYEIEGFEAKSVTDGDNLWLKRARQHDCPVPIKKLKIMKARYSTADQADNGMQDGAHDFDPRSSDNRDDYGAEQMLNIARQLKAISPELQALDLLEDPSELDEEADFVACDRCESWSMMSAAVNANATPETLSTILIERDEVLHVERCTVDQSDNATWFKLRKGRITASNFFKVCRAVDNLKCPPSLMKSLLGEYDLSHSEVPSLEWGKRKEKAALDLYIRVNRHKHKGCMLEKKGLRIYTRLPYVGCSVDGLFSCKCHGENLVEVKCPFADKNLNPKEVAIKKGCVLDSSGELQVTDKCEYYHQIQGQMGIYGIHKSDLVVFTKKGIAVASATFDPLFFERMCNKFQLFFLNHLANAIISCQ</sequence>
<comment type="caution">
    <text evidence="4">The sequence shown here is derived from an EMBL/GenBank/DDBJ whole genome shotgun (WGS) entry which is preliminary data.</text>
</comment>
<dbReference type="InterPro" id="IPR007527">
    <property type="entry name" value="Znf_SWIM"/>
</dbReference>
<feature type="compositionally biased region" description="Basic and acidic residues" evidence="2">
    <location>
        <begin position="244"/>
        <end position="255"/>
    </location>
</feature>
<dbReference type="SUPFAM" id="SSF52980">
    <property type="entry name" value="Restriction endonuclease-like"/>
    <property type="match status" value="1"/>
</dbReference>
<dbReference type="EMBL" id="UYJE01004392">
    <property type="protein sequence ID" value="VDI27668.1"/>
    <property type="molecule type" value="Genomic_DNA"/>
</dbReference>
<dbReference type="Proteomes" id="UP000596742">
    <property type="component" value="Unassembled WGS sequence"/>
</dbReference>
<dbReference type="Gene3D" id="3.90.320.10">
    <property type="match status" value="1"/>
</dbReference>
<evidence type="ECO:0000259" key="3">
    <source>
        <dbReference type="PROSITE" id="PS50966"/>
    </source>
</evidence>
<evidence type="ECO:0000256" key="2">
    <source>
        <dbReference type="SAM" id="MobiDB-lite"/>
    </source>
</evidence>
<dbReference type="CDD" id="cd22343">
    <property type="entry name" value="PDDEXK_lambda_exonuclease-like"/>
    <property type="match status" value="1"/>
</dbReference>
<dbReference type="Pfam" id="PF09588">
    <property type="entry name" value="YqaJ"/>
    <property type="match status" value="1"/>
</dbReference>
<dbReference type="PROSITE" id="PS50966">
    <property type="entry name" value="ZF_SWIM"/>
    <property type="match status" value="1"/>
</dbReference>
<proteinExistence type="predicted"/>
<dbReference type="GO" id="GO:0008270">
    <property type="term" value="F:zinc ion binding"/>
    <property type="evidence" value="ECO:0007669"/>
    <property type="project" value="UniProtKB-KW"/>
</dbReference>
<dbReference type="OrthoDB" id="6154296at2759"/>
<keyword evidence="5" id="KW-1185">Reference proteome</keyword>
<dbReference type="GO" id="GO:0006281">
    <property type="term" value="P:DNA repair"/>
    <property type="evidence" value="ECO:0007669"/>
    <property type="project" value="UniProtKB-ARBA"/>
</dbReference>
<evidence type="ECO:0000313" key="5">
    <source>
        <dbReference type="Proteomes" id="UP000596742"/>
    </source>
</evidence>
<name>A0A8B6E1E5_MYTGA</name>
<dbReference type="InterPro" id="IPR011604">
    <property type="entry name" value="PDDEXK-like_dom_sf"/>
</dbReference>
<dbReference type="PANTHER" id="PTHR47526">
    <property type="entry name" value="ATP-DEPENDENT DNA HELICASE"/>
    <property type="match status" value="1"/>
</dbReference>
<keyword evidence="1" id="KW-0863">Zinc-finger</keyword>
<keyword evidence="1" id="KW-0479">Metal-binding</keyword>
<dbReference type="InterPro" id="IPR011335">
    <property type="entry name" value="Restrct_endonuc-II-like"/>
</dbReference>
<dbReference type="PANTHER" id="PTHR47526:SF3">
    <property type="entry name" value="PHD-TYPE DOMAIN-CONTAINING PROTEIN"/>
    <property type="match status" value="1"/>
</dbReference>
<evidence type="ECO:0000313" key="4">
    <source>
        <dbReference type="EMBL" id="VDI27668.1"/>
    </source>
</evidence>
<protein>
    <recommendedName>
        <fullName evidence="3">SWIM-type domain-containing protein</fullName>
    </recommendedName>
</protein>
<keyword evidence="1" id="KW-0862">Zinc</keyword>
<accession>A0A8B6E1E5</accession>
<gene>
    <name evidence="4" type="ORF">MGAL_10B052183</name>
</gene>
<feature type="region of interest" description="Disordered" evidence="2">
    <location>
        <begin position="236"/>
        <end position="255"/>
    </location>
</feature>
<organism evidence="4 5">
    <name type="scientific">Mytilus galloprovincialis</name>
    <name type="common">Mediterranean mussel</name>
    <dbReference type="NCBI Taxonomy" id="29158"/>
    <lineage>
        <taxon>Eukaryota</taxon>
        <taxon>Metazoa</taxon>
        <taxon>Spiralia</taxon>
        <taxon>Lophotrochozoa</taxon>
        <taxon>Mollusca</taxon>
        <taxon>Bivalvia</taxon>
        <taxon>Autobranchia</taxon>
        <taxon>Pteriomorphia</taxon>
        <taxon>Mytilida</taxon>
        <taxon>Mytiloidea</taxon>
        <taxon>Mytilidae</taxon>
        <taxon>Mytilinae</taxon>
        <taxon>Mytilus</taxon>
    </lineage>
</organism>
<feature type="domain" description="SWIM-type" evidence="3">
    <location>
        <begin position="158"/>
        <end position="194"/>
    </location>
</feature>
<evidence type="ECO:0000256" key="1">
    <source>
        <dbReference type="PROSITE-ProRule" id="PRU00325"/>
    </source>
</evidence>